<dbReference type="PATRIC" id="fig|1379870.5.peg.4486"/>
<accession>A0A0E3ZXK3</accession>
<sequence>MKTDKKLVQGKNGLRNYHFEEVKKGKIINHYDPNFGHYTEVWKSFFYKKKCLYCSNEFEGKRLDATFCSQSCQKAHKRLRKNIDIS</sequence>
<evidence type="ECO:0000313" key="1">
    <source>
        <dbReference type="EMBL" id="AKD56978.1"/>
    </source>
</evidence>
<dbReference type="Proteomes" id="UP000033054">
    <property type="component" value="Chromosome"/>
</dbReference>
<protein>
    <submittedName>
        <fullName evidence="1">Uncharacterized protein</fullName>
    </submittedName>
</protein>
<evidence type="ECO:0000313" key="2">
    <source>
        <dbReference type="Proteomes" id="UP000033054"/>
    </source>
</evidence>
<dbReference type="HOGENOM" id="CLU_2719900_0_0_10"/>
<dbReference type="AlphaFoldDB" id="A0A0E3ZXK3"/>
<dbReference type="RefSeq" id="WP_046576441.1">
    <property type="nucleotide sequence ID" value="NZ_CP010429.1"/>
</dbReference>
<dbReference type="KEGG" id="srd:SD10_20805"/>
<gene>
    <name evidence="1" type="ORF">SD10_20805</name>
</gene>
<organism evidence="1 2">
    <name type="scientific">Spirosoma radiotolerans</name>
    <dbReference type="NCBI Taxonomy" id="1379870"/>
    <lineage>
        <taxon>Bacteria</taxon>
        <taxon>Pseudomonadati</taxon>
        <taxon>Bacteroidota</taxon>
        <taxon>Cytophagia</taxon>
        <taxon>Cytophagales</taxon>
        <taxon>Cytophagaceae</taxon>
        <taxon>Spirosoma</taxon>
    </lineage>
</organism>
<keyword evidence="2" id="KW-1185">Reference proteome</keyword>
<dbReference type="OrthoDB" id="961806at2"/>
<dbReference type="EMBL" id="CP010429">
    <property type="protein sequence ID" value="AKD56978.1"/>
    <property type="molecule type" value="Genomic_DNA"/>
</dbReference>
<name>A0A0E3ZXK3_9BACT</name>
<proteinExistence type="predicted"/>
<reference evidence="1 2" key="1">
    <citation type="journal article" date="2014" name="Curr. Microbiol.">
        <title>Spirosoma radiotolerans sp. nov., a gamma-radiation-resistant bacterium isolated from gamma ray-irradiated soil.</title>
        <authorList>
            <person name="Lee J.J."/>
            <person name="Srinivasan S."/>
            <person name="Lim S."/>
            <person name="Joe M."/>
            <person name="Im S."/>
            <person name="Bae S.I."/>
            <person name="Park K.R."/>
            <person name="Han J.H."/>
            <person name="Park S.H."/>
            <person name="Joo B.M."/>
            <person name="Park S.J."/>
            <person name="Kim M.K."/>
        </authorList>
    </citation>
    <scope>NUCLEOTIDE SEQUENCE [LARGE SCALE GENOMIC DNA]</scope>
    <source>
        <strain evidence="1 2">DG5A</strain>
    </source>
</reference>